<dbReference type="GO" id="GO:0003677">
    <property type="term" value="F:DNA binding"/>
    <property type="evidence" value="ECO:0007669"/>
    <property type="project" value="UniProtKB-KW"/>
</dbReference>
<keyword evidence="2" id="KW-0238">DNA-binding</keyword>
<dbReference type="PANTHER" id="PTHR30204:SF94">
    <property type="entry name" value="HEAVY METAL-DEPENDENT TRANSCRIPTIONAL REGULATOR HI_0293-RELATED"/>
    <property type="match status" value="1"/>
</dbReference>
<keyword evidence="3" id="KW-0804">Transcription</keyword>
<protein>
    <recommendedName>
        <fullName evidence="5">HTH merR-type domain-containing protein</fullName>
    </recommendedName>
</protein>
<dbReference type="InterPro" id="IPR009061">
    <property type="entry name" value="DNA-bd_dom_put_sf"/>
</dbReference>
<dbReference type="InterPro" id="IPR000551">
    <property type="entry name" value="MerR-type_HTH_dom"/>
</dbReference>
<feature type="domain" description="HTH merR-type" evidence="5">
    <location>
        <begin position="1"/>
        <end position="68"/>
    </location>
</feature>
<evidence type="ECO:0000259" key="5">
    <source>
        <dbReference type="PROSITE" id="PS50937"/>
    </source>
</evidence>
<dbReference type="PROSITE" id="PS00552">
    <property type="entry name" value="HTH_MERR_1"/>
    <property type="match status" value="1"/>
</dbReference>
<dbReference type="PRINTS" id="PR00040">
    <property type="entry name" value="HTHMERR"/>
</dbReference>
<evidence type="ECO:0000256" key="2">
    <source>
        <dbReference type="ARBA" id="ARBA00023125"/>
    </source>
</evidence>
<accession>A0A8J3Z2P7</accession>
<dbReference type="AlphaFoldDB" id="A0A8J3Z2P7"/>
<dbReference type="Proteomes" id="UP000612585">
    <property type="component" value="Unassembled WGS sequence"/>
</dbReference>
<comment type="caution">
    <text evidence="6">The sequence shown here is derived from an EMBL/GenBank/DDBJ whole genome shotgun (WGS) entry which is preliminary data.</text>
</comment>
<evidence type="ECO:0000256" key="3">
    <source>
        <dbReference type="ARBA" id="ARBA00023163"/>
    </source>
</evidence>
<dbReference type="Gene3D" id="1.10.1660.10">
    <property type="match status" value="1"/>
</dbReference>
<dbReference type="CDD" id="cd01282">
    <property type="entry name" value="HTH_MerR-like_sg3"/>
    <property type="match status" value="1"/>
</dbReference>
<evidence type="ECO:0000313" key="7">
    <source>
        <dbReference type="Proteomes" id="UP000612585"/>
    </source>
</evidence>
<evidence type="ECO:0000256" key="1">
    <source>
        <dbReference type="ARBA" id="ARBA00023015"/>
    </source>
</evidence>
<dbReference type="SMART" id="SM00422">
    <property type="entry name" value="HTH_MERR"/>
    <property type="match status" value="1"/>
</dbReference>
<evidence type="ECO:0000313" key="6">
    <source>
        <dbReference type="EMBL" id="GIJ55282.1"/>
    </source>
</evidence>
<dbReference type="GO" id="GO:0003700">
    <property type="term" value="F:DNA-binding transcription factor activity"/>
    <property type="evidence" value="ECO:0007669"/>
    <property type="project" value="InterPro"/>
</dbReference>
<evidence type="ECO:0000256" key="4">
    <source>
        <dbReference type="SAM" id="MobiDB-lite"/>
    </source>
</evidence>
<keyword evidence="1" id="KW-0805">Transcription regulation</keyword>
<organism evidence="6 7">
    <name type="scientific">Virgisporangium aurantiacum</name>
    <dbReference type="NCBI Taxonomy" id="175570"/>
    <lineage>
        <taxon>Bacteria</taxon>
        <taxon>Bacillati</taxon>
        <taxon>Actinomycetota</taxon>
        <taxon>Actinomycetes</taxon>
        <taxon>Micromonosporales</taxon>
        <taxon>Micromonosporaceae</taxon>
        <taxon>Virgisporangium</taxon>
    </lineage>
</organism>
<dbReference type="Pfam" id="PF13411">
    <property type="entry name" value="MerR_1"/>
    <property type="match status" value="1"/>
</dbReference>
<feature type="region of interest" description="Disordered" evidence="4">
    <location>
        <begin position="118"/>
        <end position="159"/>
    </location>
</feature>
<dbReference type="PROSITE" id="PS50937">
    <property type="entry name" value="HTH_MERR_2"/>
    <property type="match status" value="1"/>
</dbReference>
<name>A0A8J3Z2P7_9ACTN</name>
<dbReference type="EMBL" id="BOPG01000016">
    <property type="protein sequence ID" value="GIJ55282.1"/>
    <property type="molecule type" value="Genomic_DNA"/>
</dbReference>
<sequence>MLIGELAGRAGVSARSLRYYEAHGLLRPHRTASGYRTYAEAELRVVREIRALLAVGFDLDDIRPFVECLRAGNDSGDVCPDSVAVLRRKLAEVDECVDRLTAVREHLRAQLESAVQSRIRGESWAPSSPSPIPLSPTSCSATTDRSSSTSGPNGASPAS</sequence>
<dbReference type="SUPFAM" id="SSF46955">
    <property type="entry name" value="Putative DNA-binding domain"/>
    <property type="match status" value="1"/>
</dbReference>
<proteinExistence type="predicted"/>
<dbReference type="PANTHER" id="PTHR30204">
    <property type="entry name" value="REDOX-CYCLING DRUG-SENSING TRANSCRIPTIONAL ACTIVATOR SOXR"/>
    <property type="match status" value="1"/>
</dbReference>
<dbReference type="RefSeq" id="WP_203991876.1">
    <property type="nucleotide sequence ID" value="NZ_BOPG01000016.1"/>
</dbReference>
<keyword evidence="7" id="KW-1185">Reference proteome</keyword>
<feature type="compositionally biased region" description="Polar residues" evidence="4">
    <location>
        <begin position="141"/>
        <end position="159"/>
    </location>
</feature>
<gene>
    <name evidence="6" type="ORF">Vau01_027980</name>
</gene>
<reference evidence="6" key="1">
    <citation type="submission" date="2021-01" db="EMBL/GenBank/DDBJ databases">
        <title>Whole genome shotgun sequence of Virgisporangium aurantiacum NBRC 16421.</title>
        <authorList>
            <person name="Komaki H."/>
            <person name="Tamura T."/>
        </authorList>
    </citation>
    <scope>NUCLEOTIDE SEQUENCE</scope>
    <source>
        <strain evidence="6">NBRC 16421</strain>
    </source>
</reference>
<dbReference type="InterPro" id="IPR047057">
    <property type="entry name" value="MerR_fam"/>
</dbReference>